<dbReference type="Proteomes" id="UP001164250">
    <property type="component" value="Chromosome 3"/>
</dbReference>
<organism evidence="1 2">
    <name type="scientific">Pistacia atlantica</name>
    <dbReference type="NCBI Taxonomy" id="434234"/>
    <lineage>
        <taxon>Eukaryota</taxon>
        <taxon>Viridiplantae</taxon>
        <taxon>Streptophyta</taxon>
        <taxon>Embryophyta</taxon>
        <taxon>Tracheophyta</taxon>
        <taxon>Spermatophyta</taxon>
        <taxon>Magnoliopsida</taxon>
        <taxon>eudicotyledons</taxon>
        <taxon>Gunneridae</taxon>
        <taxon>Pentapetalae</taxon>
        <taxon>rosids</taxon>
        <taxon>malvids</taxon>
        <taxon>Sapindales</taxon>
        <taxon>Anacardiaceae</taxon>
        <taxon>Pistacia</taxon>
    </lineage>
</organism>
<name>A0ACC1BQN8_9ROSI</name>
<protein>
    <submittedName>
        <fullName evidence="1">Uncharacterized protein</fullName>
    </submittedName>
</protein>
<evidence type="ECO:0000313" key="1">
    <source>
        <dbReference type="EMBL" id="KAJ0101323.1"/>
    </source>
</evidence>
<dbReference type="EMBL" id="CM047899">
    <property type="protein sequence ID" value="KAJ0101323.1"/>
    <property type="molecule type" value="Genomic_DNA"/>
</dbReference>
<accession>A0ACC1BQN8</accession>
<reference evidence="2" key="1">
    <citation type="journal article" date="2023" name="G3 (Bethesda)">
        <title>Genome assembly and association tests identify interacting loci associated with vigor, precocity, and sex in interspecific pistachio rootstocks.</title>
        <authorList>
            <person name="Palmer W."/>
            <person name="Jacygrad E."/>
            <person name="Sagayaradj S."/>
            <person name="Cavanaugh K."/>
            <person name="Han R."/>
            <person name="Bertier L."/>
            <person name="Beede B."/>
            <person name="Kafkas S."/>
            <person name="Golino D."/>
            <person name="Preece J."/>
            <person name="Michelmore R."/>
        </authorList>
    </citation>
    <scope>NUCLEOTIDE SEQUENCE [LARGE SCALE GENOMIC DNA]</scope>
</reference>
<evidence type="ECO:0000313" key="2">
    <source>
        <dbReference type="Proteomes" id="UP001164250"/>
    </source>
</evidence>
<gene>
    <name evidence="1" type="ORF">Patl1_04754</name>
</gene>
<keyword evidence="2" id="KW-1185">Reference proteome</keyword>
<comment type="caution">
    <text evidence="1">The sequence shown here is derived from an EMBL/GenBank/DDBJ whole genome shotgun (WGS) entry which is preliminary data.</text>
</comment>
<proteinExistence type="predicted"/>
<sequence>MVSLKVQKPCPIFHYPFKDSLVLPRTKLNLKLRPFSQPSSQTLSSLILQHGPAITRPLGAKSIYFSVIDAATYALFLVPARKKAPDMNLEELCSHRLASVQYCVFTSGHRKDFQPSKKLYLKGLKRGFVGEVGFKEDGCFASHCGFGSLLESLLSDCQIVLIPFLSDQVLGTRLMVEELKVAIEVDRKVLDGTISKEYVSKAVKSVLMDKGSEVGNAVRSNHVKWKNIFSSK</sequence>